<dbReference type="InterPro" id="IPR008948">
    <property type="entry name" value="L-Aspartase-like"/>
</dbReference>
<dbReference type="PRINTS" id="PR00149">
    <property type="entry name" value="FUMRATELYASE"/>
</dbReference>
<dbReference type="PROSITE" id="PS00163">
    <property type="entry name" value="FUMARATE_LYASES"/>
    <property type="match status" value="1"/>
</dbReference>
<evidence type="ECO:0000256" key="9">
    <source>
        <dbReference type="ARBA" id="ARBA00030717"/>
    </source>
</evidence>
<dbReference type="InterPro" id="IPR024083">
    <property type="entry name" value="Fumarase/histidase_N"/>
</dbReference>
<dbReference type="SUPFAM" id="SSF48557">
    <property type="entry name" value="L-aspartase-like"/>
    <property type="match status" value="1"/>
</dbReference>
<gene>
    <name evidence="14" type="ORF">ALOHA_HF1012C08.0023</name>
</gene>
<dbReference type="InterPro" id="IPR022761">
    <property type="entry name" value="Fumarate_lyase_N"/>
</dbReference>
<dbReference type="EMBL" id="EF107102">
    <property type="protein sequence ID" value="ABL97319.1"/>
    <property type="molecule type" value="Genomic_DNA"/>
</dbReference>
<dbReference type="Gene3D" id="1.10.275.10">
    <property type="entry name" value="Fumarase/aspartase (N-terminal domain)"/>
    <property type="match status" value="1"/>
</dbReference>
<name>A4GJM4_9BACT</name>
<dbReference type="FunFam" id="1.10.40.30:FF:000007">
    <property type="entry name" value="Adenylosuccinate lyase"/>
    <property type="match status" value="1"/>
</dbReference>
<dbReference type="GO" id="GO:0044208">
    <property type="term" value="P:'de novo' AMP biosynthetic process"/>
    <property type="evidence" value="ECO:0007669"/>
    <property type="project" value="UniProtKB-UniPathway"/>
</dbReference>
<accession>A4GJM4</accession>
<organism evidence="14">
    <name type="scientific">uncultured marine bacterium HF10_12C08</name>
    <dbReference type="NCBI Taxonomy" id="415444"/>
    <lineage>
        <taxon>Bacteria</taxon>
        <taxon>environmental samples</taxon>
    </lineage>
</organism>
<feature type="domain" description="Adenylosuccinate lyase C-terminal" evidence="13">
    <location>
        <begin position="349"/>
        <end position="429"/>
    </location>
</feature>
<dbReference type="PANTHER" id="PTHR43172:SF1">
    <property type="entry name" value="ADENYLOSUCCINATE LYASE"/>
    <property type="match status" value="1"/>
</dbReference>
<proteinExistence type="inferred from homology"/>
<dbReference type="EC" id="4.3.2.2" evidence="4 11"/>
<dbReference type="Gene3D" id="1.10.40.30">
    <property type="entry name" value="Fumarase/aspartase (C-terminal domain)"/>
    <property type="match status" value="1"/>
</dbReference>
<comment type="catalytic activity">
    <reaction evidence="8">
        <text>(2S)-2-[5-amino-1-(5-phospho-beta-D-ribosyl)imidazole-4-carboxamido]succinate = 5-amino-1-(5-phospho-beta-D-ribosyl)imidazole-4-carboxamide + fumarate</text>
        <dbReference type="Rhea" id="RHEA:23920"/>
        <dbReference type="ChEBI" id="CHEBI:29806"/>
        <dbReference type="ChEBI" id="CHEBI:58443"/>
        <dbReference type="ChEBI" id="CHEBI:58475"/>
        <dbReference type="EC" id="4.3.2.2"/>
    </reaction>
    <physiologicalReaction direction="left-to-right" evidence="8">
        <dbReference type="Rhea" id="RHEA:23921"/>
    </physiologicalReaction>
</comment>
<evidence type="ECO:0000256" key="6">
    <source>
        <dbReference type="ARBA" id="ARBA00022755"/>
    </source>
</evidence>
<evidence type="ECO:0000256" key="11">
    <source>
        <dbReference type="NCBIfam" id="TIGR00928"/>
    </source>
</evidence>
<reference evidence="14" key="1">
    <citation type="journal article" date="2007" name="Environ. Microbiol.">
        <title>Proteorhodopsin photosystem gene clusters exhibit co-evolutionary trends and shared ancestry among diverse marine microbial phyla.</title>
        <authorList>
            <person name="McCarren J."/>
            <person name="Delong E.F."/>
        </authorList>
    </citation>
    <scope>NUCLEOTIDE SEQUENCE</scope>
</reference>
<protein>
    <recommendedName>
        <fullName evidence="5 11">Adenylosuccinate lyase</fullName>
        <shortName evidence="12">ASL</shortName>
        <ecNumber evidence="4 11">4.3.2.2</ecNumber>
    </recommendedName>
    <alternativeName>
        <fullName evidence="9 12">Adenylosuccinase</fullName>
    </alternativeName>
</protein>
<dbReference type="AlphaFoldDB" id="A4GJM4"/>
<evidence type="ECO:0000256" key="2">
    <source>
        <dbReference type="ARBA" id="ARBA00004734"/>
    </source>
</evidence>
<dbReference type="UniPathway" id="UPA00074">
    <property type="reaction ID" value="UER00132"/>
</dbReference>
<comment type="pathway">
    <text evidence="1 12">Purine metabolism; IMP biosynthesis via de novo pathway; 5-amino-1-(5-phospho-D-ribosyl)imidazole-4-carboxamide from 5-amino-1-(5-phospho-D-ribosyl)imidazole-4-carboxylate: step 2/2.</text>
</comment>
<keyword evidence="7 12" id="KW-0456">Lyase</keyword>
<dbReference type="UniPathway" id="UPA00075">
    <property type="reaction ID" value="UER00336"/>
</dbReference>
<dbReference type="NCBIfam" id="TIGR00928">
    <property type="entry name" value="purB"/>
    <property type="match status" value="1"/>
</dbReference>
<dbReference type="InterPro" id="IPR000362">
    <property type="entry name" value="Fumarate_lyase_fam"/>
</dbReference>
<dbReference type="InterPro" id="IPR019468">
    <property type="entry name" value="AdenyloSucc_lyase_C"/>
</dbReference>
<evidence type="ECO:0000256" key="10">
    <source>
        <dbReference type="ARBA" id="ARBA00049115"/>
    </source>
</evidence>
<sequence length="430" mass="49215">MIPRYSRAEMTDVWSSKSKFKIWLDIELYSCEAMEKLGTVPKGTSKKIRSKAKINEKRIDQIEKKVKHDVIAFLTTISEYAGPPARFLHQGLTSSDILDTAFNVQLKQSSVIIEKELLNLLKSLKKIAIKHKNTPCIGRSHGIHAEPTTFGVKMASFYAEFQRNHKRFLKAIEEINICAISGAVGNYANIDPRVEQYVAKKLGMKVETISTQIIPRDRHAVYFNTLAVIASSIERLATEIRHLQRTEVLEVEEFFSKGQKGSSAMPHKRNPVLTENLTGLARLIRGYTVPALENITLWHERDISHSSVERIMAPDANIIIDFALSRMNNVISNLVVYPKNMKTNLDRLKKLPMSEGLMLAMTQKGLSRENAYKIVQRNAMEVWKTNTDFEVILNKDEELKKYLSKKEILKILDLKHAARRTDYIFKKVFK</sequence>
<dbReference type="PANTHER" id="PTHR43172">
    <property type="entry name" value="ADENYLOSUCCINATE LYASE"/>
    <property type="match status" value="1"/>
</dbReference>
<comment type="pathway">
    <text evidence="2 12">Purine metabolism; AMP biosynthesis via de novo pathway; AMP from IMP: step 2/2.</text>
</comment>
<dbReference type="Gene3D" id="1.20.200.10">
    <property type="entry name" value="Fumarase/aspartase (Central domain)"/>
    <property type="match status" value="1"/>
</dbReference>
<dbReference type="SMART" id="SM00998">
    <property type="entry name" value="ADSL_C"/>
    <property type="match status" value="1"/>
</dbReference>
<dbReference type="FunFam" id="1.20.200.10:FF:000008">
    <property type="entry name" value="Adenylosuccinate lyase"/>
    <property type="match status" value="1"/>
</dbReference>
<evidence type="ECO:0000256" key="7">
    <source>
        <dbReference type="ARBA" id="ARBA00023239"/>
    </source>
</evidence>
<dbReference type="Pfam" id="PF10397">
    <property type="entry name" value="ADSL_C"/>
    <property type="match status" value="1"/>
</dbReference>
<comment type="similarity">
    <text evidence="3 12">Belongs to the lyase 1 family. Adenylosuccinate lyase subfamily.</text>
</comment>
<evidence type="ECO:0000256" key="4">
    <source>
        <dbReference type="ARBA" id="ARBA00012339"/>
    </source>
</evidence>
<dbReference type="GO" id="GO:0004018">
    <property type="term" value="F:N6-(1,2-dicarboxyethyl)AMP AMP-lyase (fumarate-forming) activity"/>
    <property type="evidence" value="ECO:0007669"/>
    <property type="project" value="UniProtKB-UniRule"/>
</dbReference>
<dbReference type="InterPro" id="IPR004769">
    <property type="entry name" value="Pur_lyase"/>
</dbReference>
<evidence type="ECO:0000259" key="13">
    <source>
        <dbReference type="SMART" id="SM00998"/>
    </source>
</evidence>
<dbReference type="CDD" id="cd01360">
    <property type="entry name" value="Adenylsuccinate_lyase_1"/>
    <property type="match status" value="1"/>
</dbReference>
<dbReference type="InterPro" id="IPR020557">
    <property type="entry name" value="Fumarate_lyase_CS"/>
</dbReference>
<dbReference type="GO" id="GO:0005829">
    <property type="term" value="C:cytosol"/>
    <property type="evidence" value="ECO:0007669"/>
    <property type="project" value="TreeGrafter"/>
</dbReference>
<dbReference type="PRINTS" id="PR00145">
    <property type="entry name" value="ARGSUCLYASE"/>
</dbReference>
<keyword evidence="6 12" id="KW-0658">Purine biosynthesis</keyword>
<dbReference type="Pfam" id="PF00206">
    <property type="entry name" value="Lyase_1"/>
    <property type="match status" value="1"/>
</dbReference>
<evidence type="ECO:0000256" key="8">
    <source>
        <dbReference type="ARBA" id="ARBA00024477"/>
    </source>
</evidence>
<evidence type="ECO:0000256" key="3">
    <source>
        <dbReference type="ARBA" id="ARBA00008273"/>
    </source>
</evidence>
<dbReference type="GO" id="GO:0006189">
    <property type="term" value="P:'de novo' IMP biosynthetic process"/>
    <property type="evidence" value="ECO:0007669"/>
    <property type="project" value="UniProtKB-UniPathway"/>
</dbReference>
<evidence type="ECO:0000313" key="14">
    <source>
        <dbReference type="EMBL" id="ABL97319.1"/>
    </source>
</evidence>
<evidence type="ECO:0000256" key="5">
    <source>
        <dbReference type="ARBA" id="ARBA00017058"/>
    </source>
</evidence>
<dbReference type="GO" id="GO:0070626">
    <property type="term" value="F:(S)-2-(5-amino-1-(5-phospho-D-ribosyl)imidazole-4-carboxamido) succinate lyase (fumarate-forming) activity"/>
    <property type="evidence" value="ECO:0007669"/>
    <property type="project" value="TreeGrafter"/>
</dbReference>
<comment type="catalytic activity">
    <reaction evidence="10">
        <text>N(6)-(1,2-dicarboxyethyl)-AMP = fumarate + AMP</text>
        <dbReference type="Rhea" id="RHEA:16853"/>
        <dbReference type="ChEBI" id="CHEBI:29806"/>
        <dbReference type="ChEBI" id="CHEBI:57567"/>
        <dbReference type="ChEBI" id="CHEBI:456215"/>
        <dbReference type="EC" id="4.3.2.2"/>
    </reaction>
    <physiologicalReaction direction="left-to-right" evidence="10">
        <dbReference type="Rhea" id="RHEA:16854"/>
    </physiologicalReaction>
</comment>
<evidence type="ECO:0000256" key="1">
    <source>
        <dbReference type="ARBA" id="ARBA00004706"/>
    </source>
</evidence>
<evidence type="ECO:0000256" key="12">
    <source>
        <dbReference type="RuleBase" id="RU361172"/>
    </source>
</evidence>